<reference evidence="1 2" key="1">
    <citation type="journal article" date="2008" name="Appl. Environ. Microbiol.">
        <title>Complete genomic sequence of bacteriophage phiEcoM-GJ1, a novel phage that has myovirus morphology and a podovirus-like RNA polymerase.</title>
        <authorList>
            <person name="Jamalludeen N."/>
            <person name="Kropinski A.M."/>
            <person name="Johnson R.P."/>
            <person name="Lingohr E."/>
            <person name="Harel J."/>
            <person name="Gyles C.L."/>
        </authorList>
    </citation>
    <scope>NUCLEOTIDE SEQUENCE</scope>
</reference>
<dbReference type="KEGG" id="vg:5797429"/>
<dbReference type="OrthoDB" id="39096at10239"/>
<dbReference type="Proteomes" id="UP000002080">
    <property type="component" value="Segment"/>
</dbReference>
<evidence type="ECO:0000313" key="2">
    <source>
        <dbReference type="Proteomes" id="UP000002080"/>
    </source>
</evidence>
<dbReference type="RefSeq" id="YP_001595420.1">
    <property type="nucleotide sequence ID" value="NC_010106.1"/>
</dbReference>
<dbReference type="EMBL" id="EF460875">
    <property type="protein sequence ID" value="ABR68737.1"/>
    <property type="molecule type" value="Genomic_DNA"/>
</dbReference>
<accession>A9Q1S8</accession>
<proteinExistence type="predicted"/>
<organism evidence="1 2">
    <name type="scientific">Escherichia phage phiEcoM-GJ1</name>
    <dbReference type="NCBI Taxonomy" id="451705"/>
    <lineage>
        <taxon>Viruses</taxon>
        <taxon>Duplodnaviria</taxon>
        <taxon>Heunggongvirae</taxon>
        <taxon>Uroviricota</taxon>
        <taxon>Caudoviricetes</taxon>
        <taxon>Chaseviridae</taxon>
        <taxon>Cleopatravirinae</taxon>
        <taxon>Carltongylesvirus</taxon>
        <taxon>Carltongylesvirus GJ1</taxon>
    </lineage>
</organism>
<sequence>MVQKYGAINHKNFQFKGYTIEELLELVEGWENNAEAIGSDLYDMTGDLAIGPKIMRDLIAKIKELQNGS</sequence>
<protein>
    <submittedName>
        <fullName evidence="1">Hypothetical phage protein</fullName>
    </submittedName>
</protein>
<keyword evidence="2" id="KW-1185">Reference proteome</keyword>
<evidence type="ECO:0000313" key="1">
    <source>
        <dbReference type="EMBL" id="ABR68737.1"/>
    </source>
</evidence>
<dbReference type="GeneID" id="5797429"/>
<name>A9Q1S8_9CAUD</name>